<dbReference type="AlphaFoldDB" id="A0A191V8F9"/>
<dbReference type="KEGG" id="spav:Spa2297_03235"/>
<evidence type="ECO:0000313" key="3">
    <source>
        <dbReference type="Proteomes" id="UP000078468"/>
    </source>
</evidence>
<name>A0A191V8F9_9ACTN</name>
<evidence type="ECO:0000256" key="1">
    <source>
        <dbReference type="SAM" id="MobiDB-lite"/>
    </source>
</evidence>
<reference evidence="2 3" key="1">
    <citation type="submission" date="2016-05" db="EMBL/GenBank/DDBJ databases">
        <title>Non-Contiguous Finished Genome Sequence of Streptomyces parvulus 2297 Integrated Site-Specifically with Actinophage R4.</title>
        <authorList>
            <person name="Nishizawa T."/>
            <person name="Miura T."/>
            <person name="Harada C."/>
            <person name="Guo Y."/>
            <person name="Narisawa K."/>
            <person name="Ohta H."/>
            <person name="Takahashi H."/>
            <person name="Shirai M."/>
        </authorList>
    </citation>
    <scope>NUCLEOTIDE SEQUENCE [LARGE SCALE GENOMIC DNA]</scope>
    <source>
        <strain evidence="2 3">2297</strain>
    </source>
</reference>
<accession>A0A191V8F9</accession>
<feature type="region of interest" description="Disordered" evidence="1">
    <location>
        <begin position="14"/>
        <end position="73"/>
    </location>
</feature>
<dbReference type="GeneID" id="91303882"/>
<dbReference type="Proteomes" id="UP000078468">
    <property type="component" value="Chromosome"/>
</dbReference>
<proteinExistence type="predicted"/>
<evidence type="ECO:0008006" key="4">
    <source>
        <dbReference type="Google" id="ProtNLM"/>
    </source>
</evidence>
<dbReference type="Pfam" id="PF08811">
    <property type="entry name" value="DUF1800"/>
    <property type="match status" value="1"/>
</dbReference>
<dbReference type="InterPro" id="IPR014917">
    <property type="entry name" value="DUF1800"/>
</dbReference>
<organism evidence="2 3">
    <name type="scientific">Streptomyces parvulus</name>
    <dbReference type="NCBI Taxonomy" id="146923"/>
    <lineage>
        <taxon>Bacteria</taxon>
        <taxon>Bacillati</taxon>
        <taxon>Actinomycetota</taxon>
        <taxon>Actinomycetes</taxon>
        <taxon>Kitasatosporales</taxon>
        <taxon>Streptomycetaceae</taxon>
        <taxon>Streptomyces</taxon>
    </lineage>
</organism>
<dbReference type="EMBL" id="CP015866">
    <property type="protein sequence ID" value="ANJ11306.1"/>
    <property type="molecule type" value="Genomic_DNA"/>
</dbReference>
<gene>
    <name evidence="2" type="ORF">Spa2297_03235</name>
</gene>
<protein>
    <recommendedName>
        <fullName evidence="4">DUF1800 domain-containing protein</fullName>
    </recommendedName>
</protein>
<feature type="compositionally biased region" description="Basic and acidic residues" evidence="1">
    <location>
        <begin position="35"/>
        <end position="45"/>
    </location>
</feature>
<dbReference type="RefSeq" id="WP_064731634.1">
    <property type="nucleotide sequence ID" value="NZ_BMRX01000003.1"/>
</dbReference>
<sequence length="441" mass="47534">MATLDERARVHRLLQRTGFGSTGPTGSADDAAGEGWDRALDRVLDTDDDPGAPPPPDLGPLPERGKAGDEAADGARQAYRRAVREQREELTVWWLDRMAATERPWIEKRTLLWHDHWATSVQKVKSGRAMLAQNQTLRSLGAGEFRTLARAMVQDPALMLWLDASGNTAEAPNENLARELMELFVLGVGHYEEDDVRQAAAALTGWSVDRRGDGEWKARFRPQRHADGAQTVLGTRTDFTATSLVDHLVAQPACPRHVASRLWARLVSAENGPSDASLDRIAAAGDLTAVVRAILTDPAFADPANVLVKQPVEYVVGTLRALGIRPARLEGKARGQLLRTLGGLGQTPFAPPSVGGWPHGAAWLTTAAARVRIGFAQQAVRQGNLDAVRSAPAKERPGELARLLGVPAWSERTGAVLADAAGEPERVAAIAVTAPEYLVQP</sequence>
<evidence type="ECO:0000313" key="2">
    <source>
        <dbReference type="EMBL" id="ANJ11306.1"/>
    </source>
</evidence>